<dbReference type="EnsemblPlants" id="AET5Gv20675000.3">
    <property type="protein sequence ID" value="AET5Gv20675000.3"/>
    <property type="gene ID" value="AET5Gv20675000"/>
</dbReference>
<reference evidence="3" key="1">
    <citation type="journal article" date="2014" name="Science">
        <title>Ancient hybridizations among the ancestral genomes of bread wheat.</title>
        <authorList>
            <consortium name="International Wheat Genome Sequencing Consortium,"/>
            <person name="Marcussen T."/>
            <person name="Sandve S.R."/>
            <person name="Heier L."/>
            <person name="Spannagl M."/>
            <person name="Pfeifer M."/>
            <person name="Jakobsen K.S."/>
            <person name="Wulff B.B."/>
            <person name="Steuernagel B."/>
            <person name="Mayer K.F."/>
            <person name="Olsen O.A."/>
        </authorList>
    </citation>
    <scope>NUCLEOTIDE SEQUENCE [LARGE SCALE GENOMIC DNA]</scope>
    <source>
        <strain evidence="3">cv. AL8/78</strain>
    </source>
</reference>
<evidence type="ECO:0000256" key="1">
    <source>
        <dbReference type="SAM" id="MobiDB-lite"/>
    </source>
</evidence>
<reference evidence="2" key="4">
    <citation type="submission" date="2019-03" db="UniProtKB">
        <authorList>
            <consortium name="EnsemblPlants"/>
        </authorList>
    </citation>
    <scope>IDENTIFICATION</scope>
</reference>
<feature type="compositionally biased region" description="Low complexity" evidence="1">
    <location>
        <begin position="35"/>
        <end position="51"/>
    </location>
</feature>
<keyword evidence="3" id="KW-1185">Reference proteome</keyword>
<organism evidence="2 3">
    <name type="scientific">Aegilops tauschii subsp. strangulata</name>
    <name type="common">Goatgrass</name>
    <dbReference type="NCBI Taxonomy" id="200361"/>
    <lineage>
        <taxon>Eukaryota</taxon>
        <taxon>Viridiplantae</taxon>
        <taxon>Streptophyta</taxon>
        <taxon>Embryophyta</taxon>
        <taxon>Tracheophyta</taxon>
        <taxon>Spermatophyta</taxon>
        <taxon>Magnoliopsida</taxon>
        <taxon>Liliopsida</taxon>
        <taxon>Poales</taxon>
        <taxon>Poaceae</taxon>
        <taxon>BOP clade</taxon>
        <taxon>Pooideae</taxon>
        <taxon>Triticodae</taxon>
        <taxon>Triticeae</taxon>
        <taxon>Triticinae</taxon>
        <taxon>Aegilops</taxon>
    </lineage>
</organism>
<dbReference type="AlphaFoldDB" id="A0A453L8Y2"/>
<sequence length="124" mass="14196">MRRRRCRTCCRSRPAGSCRRCARGRTPCASATTGPARSTMPTPPTSATSTSHMLRKLVETSLSASTKRFEELPKGNEMLKRQSEFMTLQCNCTVPLNIFPFHFSYYWSEDVRMRNYMIVDMATV</sequence>
<feature type="region of interest" description="Disordered" evidence="1">
    <location>
        <begin position="27"/>
        <end position="51"/>
    </location>
</feature>
<reference evidence="2" key="5">
    <citation type="journal article" date="2021" name="G3 (Bethesda)">
        <title>Aegilops tauschii genome assembly Aet v5.0 features greater sequence contiguity and improved annotation.</title>
        <authorList>
            <person name="Wang L."/>
            <person name="Zhu T."/>
            <person name="Rodriguez J.C."/>
            <person name="Deal K.R."/>
            <person name="Dubcovsky J."/>
            <person name="McGuire P.E."/>
            <person name="Lux T."/>
            <person name="Spannagl M."/>
            <person name="Mayer K.F.X."/>
            <person name="Baldrich P."/>
            <person name="Meyers B.C."/>
            <person name="Huo N."/>
            <person name="Gu Y.Q."/>
            <person name="Zhou H."/>
            <person name="Devos K.M."/>
            <person name="Bennetzen J.L."/>
            <person name="Unver T."/>
            <person name="Budak H."/>
            <person name="Gulick P.J."/>
            <person name="Galiba G."/>
            <person name="Kalapos B."/>
            <person name="Nelson D.R."/>
            <person name="Li P."/>
            <person name="You F.M."/>
            <person name="Luo M.C."/>
            <person name="Dvorak J."/>
        </authorList>
    </citation>
    <scope>NUCLEOTIDE SEQUENCE [LARGE SCALE GENOMIC DNA]</scope>
    <source>
        <strain evidence="2">cv. AL8/78</strain>
    </source>
</reference>
<protein>
    <submittedName>
        <fullName evidence="2">Uncharacterized protein</fullName>
    </submittedName>
</protein>
<reference evidence="2" key="3">
    <citation type="journal article" date="2017" name="Nature">
        <title>Genome sequence of the progenitor of the wheat D genome Aegilops tauschii.</title>
        <authorList>
            <person name="Luo M.C."/>
            <person name="Gu Y.Q."/>
            <person name="Puiu D."/>
            <person name="Wang H."/>
            <person name="Twardziok S.O."/>
            <person name="Deal K.R."/>
            <person name="Huo N."/>
            <person name="Zhu T."/>
            <person name="Wang L."/>
            <person name="Wang Y."/>
            <person name="McGuire P.E."/>
            <person name="Liu S."/>
            <person name="Long H."/>
            <person name="Ramasamy R.K."/>
            <person name="Rodriguez J.C."/>
            <person name="Van S.L."/>
            <person name="Yuan L."/>
            <person name="Wang Z."/>
            <person name="Xia Z."/>
            <person name="Xiao L."/>
            <person name="Anderson O.D."/>
            <person name="Ouyang S."/>
            <person name="Liang Y."/>
            <person name="Zimin A.V."/>
            <person name="Pertea G."/>
            <person name="Qi P."/>
            <person name="Bennetzen J.L."/>
            <person name="Dai X."/>
            <person name="Dawson M.W."/>
            <person name="Muller H.G."/>
            <person name="Kugler K."/>
            <person name="Rivarola-Duarte L."/>
            <person name="Spannagl M."/>
            <person name="Mayer K.F.X."/>
            <person name="Lu F.H."/>
            <person name="Bevan M.W."/>
            <person name="Leroy P."/>
            <person name="Li P."/>
            <person name="You F.M."/>
            <person name="Sun Q."/>
            <person name="Liu Z."/>
            <person name="Lyons E."/>
            <person name="Wicker T."/>
            <person name="Salzberg S.L."/>
            <person name="Devos K.M."/>
            <person name="Dvorak J."/>
        </authorList>
    </citation>
    <scope>NUCLEOTIDE SEQUENCE [LARGE SCALE GENOMIC DNA]</scope>
    <source>
        <strain evidence="2">cv. AL8/78</strain>
    </source>
</reference>
<proteinExistence type="predicted"/>
<dbReference type="Gramene" id="AET5Gv20675000.3">
    <property type="protein sequence ID" value="AET5Gv20675000.3"/>
    <property type="gene ID" value="AET5Gv20675000"/>
</dbReference>
<evidence type="ECO:0000313" key="3">
    <source>
        <dbReference type="Proteomes" id="UP000015105"/>
    </source>
</evidence>
<evidence type="ECO:0000313" key="2">
    <source>
        <dbReference type="EnsemblPlants" id="AET5Gv20675000.3"/>
    </source>
</evidence>
<accession>A0A453L8Y2</accession>
<dbReference type="STRING" id="200361.A0A453L8Y2"/>
<name>A0A453L8Y2_AEGTS</name>
<dbReference type="Proteomes" id="UP000015105">
    <property type="component" value="Chromosome 5D"/>
</dbReference>
<reference evidence="3" key="2">
    <citation type="journal article" date="2017" name="Nat. Plants">
        <title>The Aegilops tauschii genome reveals multiple impacts of transposons.</title>
        <authorList>
            <person name="Zhao G."/>
            <person name="Zou C."/>
            <person name="Li K."/>
            <person name="Wang K."/>
            <person name="Li T."/>
            <person name="Gao L."/>
            <person name="Zhang X."/>
            <person name="Wang H."/>
            <person name="Yang Z."/>
            <person name="Liu X."/>
            <person name="Jiang W."/>
            <person name="Mao L."/>
            <person name="Kong X."/>
            <person name="Jiao Y."/>
            <person name="Jia J."/>
        </authorList>
    </citation>
    <scope>NUCLEOTIDE SEQUENCE [LARGE SCALE GENOMIC DNA]</scope>
    <source>
        <strain evidence="3">cv. AL8/78</strain>
    </source>
</reference>